<evidence type="ECO:0000256" key="1">
    <source>
        <dbReference type="ARBA" id="ARBA00004141"/>
    </source>
</evidence>
<dbReference type="CDD" id="cd10432">
    <property type="entry name" value="BI-1-like_bacterial"/>
    <property type="match status" value="1"/>
</dbReference>
<feature type="transmembrane region" description="Helical" evidence="6">
    <location>
        <begin position="21"/>
        <end position="40"/>
    </location>
</feature>
<feature type="transmembrane region" description="Helical" evidence="6">
    <location>
        <begin position="84"/>
        <end position="103"/>
    </location>
</feature>
<keyword evidence="5 6" id="KW-0472">Membrane</keyword>
<evidence type="ECO:0000313" key="7">
    <source>
        <dbReference type="EMBL" id="MBU3851856.1"/>
    </source>
</evidence>
<accession>A0A948TJU2</accession>
<protein>
    <submittedName>
        <fullName evidence="7">Bax inhibitor-1/YccA family protein</fullName>
    </submittedName>
</protein>
<keyword evidence="4 6" id="KW-1133">Transmembrane helix</keyword>
<sequence length="243" mass="27219">MNNNMRTASEQSGLNAFLTSVYRYMAFGLILTAVVTYILVGPMQTAWLSFVTRHSIIWMVILIAPFFVTFAISRNAMKNPQRSLVWFAVISVLFGFDMAGSIIFVEPRYVLISLATTVIAFLGMSLYGRRTDRDLSRWGRFAIGLLWGGIAATLLNMIFHSSMLAFFLSYAMVAVFLILIAWDTQSLVNLYGTAINNGMPINDFAVITKGLAITGALNLYLDFLNLFLYILQIIVNMNGNDRN</sequence>
<feature type="transmembrane region" description="Helical" evidence="6">
    <location>
        <begin position="164"/>
        <end position="182"/>
    </location>
</feature>
<dbReference type="Pfam" id="PF01027">
    <property type="entry name" value="Bax1-I"/>
    <property type="match status" value="1"/>
</dbReference>
<reference evidence="7" key="1">
    <citation type="journal article" date="2021" name="PeerJ">
        <title>Extensive microbial diversity within the chicken gut microbiome revealed by metagenomics and culture.</title>
        <authorList>
            <person name="Gilroy R."/>
            <person name="Ravi A."/>
            <person name="Getino M."/>
            <person name="Pursley I."/>
            <person name="Horton D.L."/>
            <person name="Alikhan N.F."/>
            <person name="Baker D."/>
            <person name="Gharbi K."/>
            <person name="Hall N."/>
            <person name="Watson M."/>
            <person name="Adriaenssens E.M."/>
            <person name="Foster-Nyarko E."/>
            <person name="Jarju S."/>
            <person name="Secka A."/>
            <person name="Antonio M."/>
            <person name="Oren A."/>
            <person name="Chaudhuri R.R."/>
            <person name="La Ragione R."/>
            <person name="Hildebrand F."/>
            <person name="Pallen M.J."/>
        </authorList>
    </citation>
    <scope>NUCLEOTIDE SEQUENCE</scope>
    <source>
        <strain evidence="7">F6-6636</strain>
    </source>
</reference>
<organism evidence="7 8">
    <name type="scientific">Candidatus Paralactobacillus gallistercoris</name>
    <dbReference type="NCBI Taxonomy" id="2838724"/>
    <lineage>
        <taxon>Bacteria</taxon>
        <taxon>Bacillati</taxon>
        <taxon>Bacillota</taxon>
        <taxon>Bacilli</taxon>
        <taxon>Lactobacillales</taxon>
        <taxon>Lactobacillaceae</taxon>
        <taxon>Lactobacillus</taxon>
    </lineage>
</organism>
<evidence type="ECO:0000256" key="5">
    <source>
        <dbReference type="ARBA" id="ARBA00023136"/>
    </source>
</evidence>
<dbReference type="Proteomes" id="UP000777303">
    <property type="component" value="Unassembled WGS sequence"/>
</dbReference>
<evidence type="ECO:0000256" key="4">
    <source>
        <dbReference type="ARBA" id="ARBA00022989"/>
    </source>
</evidence>
<dbReference type="InterPro" id="IPR006214">
    <property type="entry name" value="Bax_inhibitor_1-related"/>
</dbReference>
<name>A0A948TJU2_9LACO</name>
<comment type="subcellular location">
    <subcellularLocation>
        <location evidence="1">Membrane</location>
        <topology evidence="1">Multi-pass membrane protein</topology>
    </subcellularLocation>
</comment>
<evidence type="ECO:0000256" key="2">
    <source>
        <dbReference type="ARBA" id="ARBA00010350"/>
    </source>
</evidence>
<reference evidence="7" key="2">
    <citation type="submission" date="2021-04" db="EMBL/GenBank/DDBJ databases">
        <authorList>
            <person name="Gilroy R."/>
        </authorList>
    </citation>
    <scope>NUCLEOTIDE SEQUENCE</scope>
    <source>
        <strain evidence="7">F6-6636</strain>
    </source>
</reference>
<dbReference type="AlphaFoldDB" id="A0A948TJU2"/>
<evidence type="ECO:0000256" key="3">
    <source>
        <dbReference type="ARBA" id="ARBA00022692"/>
    </source>
</evidence>
<dbReference type="GO" id="GO:0016020">
    <property type="term" value="C:membrane"/>
    <property type="evidence" value="ECO:0007669"/>
    <property type="project" value="UniProtKB-SubCell"/>
</dbReference>
<dbReference type="PANTHER" id="PTHR23291:SF50">
    <property type="entry name" value="PROTEIN LIFEGUARD 4"/>
    <property type="match status" value="1"/>
</dbReference>
<evidence type="ECO:0000313" key="8">
    <source>
        <dbReference type="Proteomes" id="UP000777303"/>
    </source>
</evidence>
<feature type="transmembrane region" description="Helical" evidence="6">
    <location>
        <begin position="109"/>
        <end position="127"/>
    </location>
</feature>
<dbReference type="EMBL" id="JAHLFS010000051">
    <property type="protein sequence ID" value="MBU3851856.1"/>
    <property type="molecule type" value="Genomic_DNA"/>
</dbReference>
<feature type="transmembrane region" description="Helical" evidence="6">
    <location>
        <begin position="55"/>
        <end position="72"/>
    </location>
</feature>
<keyword evidence="3 6" id="KW-0812">Transmembrane</keyword>
<gene>
    <name evidence="7" type="ORF">H9901_04065</name>
</gene>
<comment type="caution">
    <text evidence="7">The sequence shown here is derived from an EMBL/GenBank/DDBJ whole genome shotgun (WGS) entry which is preliminary data.</text>
</comment>
<comment type="similarity">
    <text evidence="2 6">Belongs to the BI1 family.</text>
</comment>
<feature type="transmembrane region" description="Helical" evidence="6">
    <location>
        <begin position="217"/>
        <end position="235"/>
    </location>
</feature>
<dbReference type="PANTHER" id="PTHR23291">
    <property type="entry name" value="BAX INHIBITOR-RELATED"/>
    <property type="match status" value="1"/>
</dbReference>
<proteinExistence type="inferred from homology"/>
<evidence type="ECO:0000256" key="6">
    <source>
        <dbReference type="RuleBase" id="RU004379"/>
    </source>
</evidence>
<feature type="transmembrane region" description="Helical" evidence="6">
    <location>
        <begin position="139"/>
        <end position="158"/>
    </location>
</feature>